<dbReference type="GO" id="GO:0004222">
    <property type="term" value="F:metalloendopeptidase activity"/>
    <property type="evidence" value="ECO:0007669"/>
    <property type="project" value="InterPro"/>
</dbReference>
<reference evidence="13 14" key="1">
    <citation type="submission" date="2018-02" db="EMBL/GenBank/DDBJ databases">
        <title>Reclassifiation of [Polyangium] brachysporum DSM 7029 as Guopingzhaonella breviflexa gen. nov., sp. nov., a member of the family Comamonadaceae.</title>
        <authorList>
            <person name="Tang B."/>
        </authorList>
    </citation>
    <scope>NUCLEOTIDE SEQUENCE [LARGE SCALE GENOMIC DNA]</scope>
    <source>
        <strain evidence="13 14">BCRC 80649</strain>
    </source>
</reference>
<dbReference type="PROSITE" id="PS50106">
    <property type="entry name" value="PDZ"/>
    <property type="match status" value="1"/>
</dbReference>
<dbReference type="CDD" id="cd23081">
    <property type="entry name" value="cpPDZ_EcRseP-like"/>
    <property type="match status" value="1"/>
</dbReference>
<dbReference type="InterPro" id="IPR004387">
    <property type="entry name" value="Pept_M50_Zn"/>
</dbReference>
<comment type="subcellular location">
    <subcellularLocation>
        <location evidence="2">Membrane</location>
        <topology evidence="2">Multi-pass membrane protein</topology>
    </subcellularLocation>
</comment>
<dbReference type="Proteomes" id="UP000238605">
    <property type="component" value="Unassembled WGS sequence"/>
</dbReference>
<evidence type="ECO:0000256" key="9">
    <source>
        <dbReference type="ARBA" id="ARBA00023049"/>
    </source>
</evidence>
<dbReference type="NCBIfam" id="TIGR00054">
    <property type="entry name" value="RIP metalloprotease RseP"/>
    <property type="match status" value="1"/>
</dbReference>
<dbReference type="EC" id="3.4.24.-" evidence="11"/>
<evidence type="ECO:0000256" key="3">
    <source>
        <dbReference type="ARBA" id="ARBA00007931"/>
    </source>
</evidence>
<dbReference type="SUPFAM" id="SSF50156">
    <property type="entry name" value="PDZ domain-like"/>
    <property type="match status" value="1"/>
</dbReference>
<dbReference type="GO" id="GO:0016020">
    <property type="term" value="C:membrane"/>
    <property type="evidence" value="ECO:0007669"/>
    <property type="project" value="UniProtKB-SubCell"/>
</dbReference>
<evidence type="ECO:0000256" key="10">
    <source>
        <dbReference type="ARBA" id="ARBA00023136"/>
    </source>
</evidence>
<dbReference type="GO" id="GO:0006508">
    <property type="term" value="P:proteolysis"/>
    <property type="evidence" value="ECO:0007669"/>
    <property type="project" value="UniProtKB-KW"/>
</dbReference>
<evidence type="ECO:0000313" key="13">
    <source>
        <dbReference type="EMBL" id="PPE67637.1"/>
    </source>
</evidence>
<gene>
    <name evidence="13" type="primary">rseP</name>
    <name evidence="13" type="ORF">C1704_01855</name>
</gene>
<keyword evidence="8 11" id="KW-1133">Transmembrane helix</keyword>
<evidence type="ECO:0000256" key="1">
    <source>
        <dbReference type="ARBA" id="ARBA00001947"/>
    </source>
</evidence>
<keyword evidence="11" id="KW-0479">Metal-binding</keyword>
<evidence type="ECO:0000256" key="7">
    <source>
        <dbReference type="ARBA" id="ARBA00022833"/>
    </source>
</evidence>
<keyword evidence="9 11" id="KW-0482">Metalloprotease</keyword>
<keyword evidence="6 11" id="KW-0378">Hydrolase</keyword>
<dbReference type="SMART" id="SM00228">
    <property type="entry name" value="PDZ"/>
    <property type="match status" value="1"/>
</dbReference>
<evidence type="ECO:0000256" key="4">
    <source>
        <dbReference type="ARBA" id="ARBA00022670"/>
    </source>
</evidence>
<dbReference type="Pfam" id="PF02163">
    <property type="entry name" value="Peptidase_M50"/>
    <property type="match status" value="1"/>
</dbReference>
<dbReference type="CDD" id="cd06163">
    <property type="entry name" value="S2P-M50_PDZ_RseP-like"/>
    <property type="match status" value="1"/>
</dbReference>
<comment type="caution">
    <text evidence="13">The sequence shown here is derived from an EMBL/GenBank/DDBJ whole genome shotgun (WGS) entry which is preliminary data.</text>
</comment>
<dbReference type="GO" id="GO:0046872">
    <property type="term" value="F:metal ion binding"/>
    <property type="evidence" value="ECO:0007669"/>
    <property type="project" value="UniProtKB-KW"/>
</dbReference>
<protein>
    <recommendedName>
        <fullName evidence="11">Zinc metalloprotease</fullName>
        <ecNumber evidence="11">3.4.24.-</ecNumber>
    </recommendedName>
</protein>
<evidence type="ECO:0000256" key="8">
    <source>
        <dbReference type="ARBA" id="ARBA00022989"/>
    </source>
</evidence>
<keyword evidence="7 11" id="KW-0862">Zinc</keyword>
<dbReference type="InterPro" id="IPR008915">
    <property type="entry name" value="Peptidase_M50"/>
</dbReference>
<name>A0A2S5SYG3_9BURK</name>
<keyword evidence="14" id="KW-1185">Reference proteome</keyword>
<dbReference type="InterPro" id="IPR001478">
    <property type="entry name" value="PDZ"/>
</dbReference>
<keyword evidence="5 11" id="KW-0812">Transmembrane</keyword>
<comment type="cofactor">
    <cofactor evidence="1 11">
        <name>Zn(2+)</name>
        <dbReference type="ChEBI" id="CHEBI:29105"/>
    </cofactor>
</comment>
<dbReference type="InterPro" id="IPR041489">
    <property type="entry name" value="PDZ_6"/>
</dbReference>
<evidence type="ECO:0000259" key="12">
    <source>
        <dbReference type="PROSITE" id="PS50106"/>
    </source>
</evidence>
<feature type="transmembrane region" description="Helical" evidence="11">
    <location>
        <begin position="96"/>
        <end position="120"/>
    </location>
</feature>
<proteinExistence type="inferred from homology"/>
<evidence type="ECO:0000256" key="6">
    <source>
        <dbReference type="ARBA" id="ARBA00022801"/>
    </source>
</evidence>
<evidence type="ECO:0000256" key="2">
    <source>
        <dbReference type="ARBA" id="ARBA00004141"/>
    </source>
</evidence>
<dbReference type="OrthoDB" id="9782003at2"/>
<keyword evidence="4 13" id="KW-0645">Protease</keyword>
<evidence type="ECO:0000256" key="5">
    <source>
        <dbReference type="ARBA" id="ARBA00022692"/>
    </source>
</evidence>
<dbReference type="PANTHER" id="PTHR42837">
    <property type="entry name" value="REGULATOR OF SIGMA-E PROTEASE RSEP"/>
    <property type="match status" value="1"/>
</dbReference>
<feature type="transmembrane region" description="Helical" evidence="11">
    <location>
        <begin position="379"/>
        <end position="399"/>
    </location>
</feature>
<dbReference type="EMBL" id="PSNX01000002">
    <property type="protein sequence ID" value="PPE67637.1"/>
    <property type="molecule type" value="Genomic_DNA"/>
</dbReference>
<evidence type="ECO:0000256" key="11">
    <source>
        <dbReference type="RuleBase" id="RU362031"/>
    </source>
</evidence>
<sequence length="457" mass="49645">MITTVLAFLVTLGVLIVIHEWGHYRVARACGVKVLRFSVGFGRVIWRRQRHPDATEFVVCALPFGGYVRMLDEREGVVPADQVHQAFNRQPLRSRAAIVAAGPAANLLLAVGLYAAVAWIGMDEPKAVLGAPVTASLADRAGVRAGDWVQAVRTETGEPQTVRSFSDLRWHITEAAVAEQDLHLEVTDAQGRQPRWIRLPLSSLGAREVDAQLMQKVGLGAPYSEPVIGEVLADGPAARAGLREGDRVLSVDGQPVPDAARLRERIRAAVSPSGEAVPMSWRVERAGQSFDVQITPTVRQQGQQRVGRVEAFVGRPVEMVTVRYGVFDGVAYAAQRTWDVSILSLRMLGKMLVGDASLKNLSGPLTIADFAGQSVQLGLAYYLGFLALVSVSLGVLNLLPLPVLDGGHLMYYLFEAVTGRPVSEVWLERLQRGGVAIMLMLMSLALYNDVARLLGLH</sequence>
<dbReference type="Pfam" id="PF17820">
    <property type="entry name" value="PDZ_6"/>
    <property type="match status" value="1"/>
</dbReference>
<feature type="domain" description="PDZ" evidence="12">
    <location>
        <begin position="208"/>
        <end position="256"/>
    </location>
</feature>
<dbReference type="InterPro" id="IPR036034">
    <property type="entry name" value="PDZ_sf"/>
</dbReference>
<dbReference type="PANTHER" id="PTHR42837:SF2">
    <property type="entry name" value="MEMBRANE METALLOPROTEASE ARASP2, CHLOROPLASTIC-RELATED"/>
    <property type="match status" value="1"/>
</dbReference>
<evidence type="ECO:0000313" key="14">
    <source>
        <dbReference type="Proteomes" id="UP000238605"/>
    </source>
</evidence>
<keyword evidence="10 11" id="KW-0472">Membrane</keyword>
<organism evidence="13 14">
    <name type="scientific">Caldimonas caldifontis</name>
    <dbReference type="NCBI Taxonomy" id="1452508"/>
    <lineage>
        <taxon>Bacteria</taxon>
        <taxon>Pseudomonadati</taxon>
        <taxon>Pseudomonadota</taxon>
        <taxon>Betaproteobacteria</taxon>
        <taxon>Burkholderiales</taxon>
        <taxon>Sphaerotilaceae</taxon>
        <taxon>Caldimonas</taxon>
    </lineage>
</organism>
<dbReference type="Gene3D" id="2.30.42.10">
    <property type="match status" value="2"/>
</dbReference>
<dbReference type="RefSeq" id="WP_104300449.1">
    <property type="nucleotide sequence ID" value="NZ_PSNX01000002.1"/>
</dbReference>
<dbReference type="AlphaFoldDB" id="A0A2S5SYG3"/>
<accession>A0A2S5SYG3</accession>
<comment type="similarity">
    <text evidence="3 11">Belongs to the peptidase M50B family.</text>
</comment>